<evidence type="ECO:0000313" key="10">
    <source>
        <dbReference type="EMBL" id="OGC48616.1"/>
    </source>
</evidence>
<sequence>MNAGITEILIIVSEPHAGDFINMLRNGEEFNLKKVEFAFQDEKILGIAGAISCGESFADDNNIIVILGDNTTDANIRDDVKKFKSGAKVFLKKVENPQRFGVPIFNKKGDIIKIEEKPKRPKSKFAVTGLYIYDNSVFDRIRTLKKSTRGELEVTDLNNSYIRDHSLKWSELNGFWNDAGTFESLFNSNQYWALHS</sequence>
<keyword evidence="4" id="KW-0808">Transferase</keyword>
<evidence type="ECO:0000256" key="4">
    <source>
        <dbReference type="ARBA" id="ARBA00022679"/>
    </source>
</evidence>
<evidence type="ECO:0000256" key="8">
    <source>
        <dbReference type="ARBA" id="ARBA00049336"/>
    </source>
</evidence>
<gene>
    <name evidence="10" type="ORF">A3A69_00735</name>
</gene>
<evidence type="ECO:0000256" key="5">
    <source>
        <dbReference type="ARBA" id="ARBA00022695"/>
    </source>
</evidence>
<keyword evidence="5" id="KW-0548">Nucleotidyltransferase</keyword>
<dbReference type="InterPro" id="IPR005835">
    <property type="entry name" value="NTP_transferase_dom"/>
</dbReference>
<dbReference type="GO" id="GO:0008879">
    <property type="term" value="F:glucose-1-phosphate thymidylyltransferase activity"/>
    <property type="evidence" value="ECO:0007669"/>
    <property type="project" value="UniProtKB-EC"/>
</dbReference>
<dbReference type="InterPro" id="IPR005907">
    <property type="entry name" value="G1P_thy_trans_s"/>
</dbReference>
<comment type="caution">
    <text evidence="10">The sequence shown here is derived from an EMBL/GenBank/DDBJ whole genome shotgun (WGS) entry which is preliminary data.</text>
</comment>
<dbReference type="Pfam" id="PF00483">
    <property type="entry name" value="NTP_transferase"/>
    <property type="match status" value="1"/>
</dbReference>
<evidence type="ECO:0000256" key="6">
    <source>
        <dbReference type="ARBA" id="ARBA00022723"/>
    </source>
</evidence>
<reference evidence="10 11" key="1">
    <citation type="journal article" date="2016" name="Nat. Commun.">
        <title>Thousands of microbial genomes shed light on interconnected biogeochemical processes in an aquifer system.</title>
        <authorList>
            <person name="Anantharaman K."/>
            <person name="Brown C.T."/>
            <person name="Hug L.A."/>
            <person name="Sharon I."/>
            <person name="Castelle C.J."/>
            <person name="Probst A.J."/>
            <person name="Thomas B.C."/>
            <person name="Singh A."/>
            <person name="Wilkins M.J."/>
            <person name="Karaoz U."/>
            <person name="Brodie E.L."/>
            <person name="Williams K.H."/>
            <person name="Hubbard S.S."/>
            <person name="Banfield J.F."/>
        </authorList>
    </citation>
    <scope>NUCLEOTIDE SEQUENCE [LARGE SCALE GENOMIC DNA]</scope>
</reference>
<dbReference type="InterPro" id="IPR029044">
    <property type="entry name" value="Nucleotide-diphossugar_trans"/>
</dbReference>
<name>A0A1F4UUQ4_UNCKA</name>
<accession>A0A1F4UUQ4</accession>
<dbReference type="PANTHER" id="PTHR43532:SF1">
    <property type="entry name" value="GLUCOSE-1-PHOSPHATE THYMIDYLYLTRANSFERASE 1"/>
    <property type="match status" value="1"/>
</dbReference>
<feature type="domain" description="Nucleotidyl transferase" evidence="9">
    <location>
        <begin position="1"/>
        <end position="190"/>
    </location>
</feature>
<evidence type="ECO:0000313" key="11">
    <source>
        <dbReference type="Proteomes" id="UP000177458"/>
    </source>
</evidence>
<evidence type="ECO:0000256" key="3">
    <source>
        <dbReference type="ARBA" id="ARBA00012461"/>
    </source>
</evidence>
<comment type="catalytic activity">
    <reaction evidence="8">
        <text>dTTP + alpha-D-glucose 1-phosphate + H(+) = dTDP-alpha-D-glucose + diphosphate</text>
        <dbReference type="Rhea" id="RHEA:15225"/>
        <dbReference type="ChEBI" id="CHEBI:15378"/>
        <dbReference type="ChEBI" id="CHEBI:33019"/>
        <dbReference type="ChEBI" id="CHEBI:37568"/>
        <dbReference type="ChEBI" id="CHEBI:57477"/>
        <dbReference type="ChEBI" id="CHEBI:58601"/>
        <dbReference type="EC" id="2.7.7.24"/>
    </reaction>
</comment>
<dbReference type="Gene3D" id="3.90.550.10">
    <property type="entry name" value="Spore Coat Polysaccharide Biosynthesis Protein SpsA, Chain A"/>
    <property type="match status" value="1"/>
</dbReference>
<dbReference type="SUPFAM" id="SSF53448">
    <property type="entry name" value="Nucleotide-diphospho-sugar transferases"/>
    <property type="match status" value="1"/>
</dbReference>
<dbReference type="EC" id="2.7.7.24" evidence="3"/>
<organism evidence="10 11">
    <name type="scientific">candidate division WWE3 bacterium RIFCSPLOWO2_01_FULL_37_15</name>
    <dbReference type="NCBI Taxonomy" id="1802622"/>
    <lineage>
        <taxon>Bacteria</taxon>
        <taxon>Katanobacteria</taxon>
    </lineage>
</organism>
<dbReference type="PANTHER" id="PTHR43532">
    <property type="entry name" value="GLUCOSE-1-PHOSPHATE THYMIDYLYLTRANSFERASE"/>
    <property type="match status" value="1"/>
</dbReference>
<evidence type="ECO:0000256" key="1">
    <source>
        <dbReference type="ARBA" id="ARBA00001946"/>
    </source>
</evidence>
<comment type="similarity">
    <text evidence="2">Belongs to the glucose-1-phosphate thymidylyltransferase family.</text>
</comment>
<protein>
    <recommendedName>
        <fullName evidence="3">glucose-1-phosphate thymidylyltransferase</fullName>
        <ecNumber evidence="3">2.7.7.24</ecNumber>
    </recommendedName>
</protein>
<dbReference type="EMBL" id="MEVF01000037">
    <property type="protein sequence ID" value="OGC48616.1"/>
    <property type="molecule type" value="Genomic_DNA"/>
</dbReference>
<keyword evidence="6" id="KW-0479">Metal-binding</keyword>
<dbReference type="AlphaFoldDB" id="A0A1F4UUQ4"/>
<keyword evidence="7" id="KW-0460">Magnesium</keyword>
<evidence type="ECO:0000259" key="9">
    <source>
        <dbReference type="Pfam" id="PF00483"/>
    </source>
</evidence>
<dbReference type="GO" id="GO:0046872">
    <property type="term" value="F:metal ion binding"/>
    <property type="evidence" value="ECO:0007669"/>
    <property type="project" value="UniProtKB-KW"/>
</dbReference>
<evidence type="ECO:0000256" key="2">
    <source>
        <dbReference type="ARBA" id="ARBA00010480"/>
    </source>
</evidence>
<dbReference type="Proteomes" id="UP000177458">
    <property type="component" value="Unassembled WGS sequence"/>
</dbReference>
<evidence type="ECO:0000256" key="7">
    <source>
        <dbReference type="ARBA" id="ARBA00022842"/>
    </source>
</evidence>
<comment type="cofactor">
    <cofactor evidence="1">
        <name>Mg(2+)</name>
        <dbReference type="ChEBI" id="CHEBI:18420"/>
    </cofactor>
</comment>
<proteinExistence type="inferred from homology"/>